<evidence type="ECO:0000313" key="9">
    <source>
        <dbReference type="Proteomes" id="UP001231189"/>
    </source>
</evidence>
<comment type="subcellular location">
    <subcellularLocation>
        <location evidence="1">Nucleus</location>
    </subcellularLocation>
</comment>
<evidence type="ECO:0000256" key="4">
    <source>
        <dbReference type="ARBA" id="ARBA00023163"/>
    </source>
</evidence>
<accession>A0AAD8VQ03</accession>
<gene>
    <name evidence="8" type="ORF">QYE76_020416</name>
</gene>
<feature type="compositionally biased region" description="Basic and acidic residues" evidence="6">
    <location>
        <begin position="132"/>
        <end position="142"/>
    </location>
</feature>
<dbReference type="EMBL" id="JAUUTY010000006">
    <property type="protein sequence ID" value="KAK1614899.1"/>
    <property type="molecule type" value="Genomic_DNA"/>
</dbReference>
<dbReference type="GO" id="GO:0005634">
    <property type="term" value="C:nucleus"/>
    <property type="evidence" value="ECO:0007669"/>
    <property type="project" value="UniProtKB-SubCell"/>
</dbReference>
<dbReference type="PRINTS" id="PR00367">
    <property type="entry name" value="ETHRSPELEMNT"/>
</dbReference>
<dbReference type="Gene3D" id="3.30.730.10">
    <property type="entry name" value="AP2/ERF domain"/>
    <property type="match status" value="4"/>
</dbReference>
<comment type="caution">
    <text evidence="8">The sequence shown here is derived from an EMBL/GenBank/DDBJ whole genome shotgun (WGS) entry which is preliminary data.</text>
</comment>
<dbReference type="GO" id="GO:0003700">
    <property type="term" value="F:DNA-binding transcription factor activity"/>
    <property type="evidence" value="ECO:0007669"/>
    <property type="project" value="InterPro"/>
</dbReference>
<evidence type="ECO:0000256" key="6">
    <source>
        <dbReference type="SAM" id="MobiDB-lite"/>
    </source>
</evidence>
<dbReference type="SUPFAM" id="SSF54171">
    <property type="entry name" value="DNA-binding domain"/>
    <property type="match status" value="4"/>
</dbReference>
<name>A0AAD8VQ03_LOLMU</name>
<dbReference type="Proteomes" id="UP001231189">
    <property type="component" value="Unassembled WGS sequence"/>
</dbReference>
<dbReference type="PROSITE" id="PS51032">
    <property type="entry name" value="AP2_ERF"/>
    <property type="match status" value="4"/>
</dbReference>
<dbReference type="InterPro" id="IPR036955">
    <property type="entry name" value="AP2/ERF_dom_sf"/>
</dbReference>
<evidence type="ECO:0000256" key="3">
    <source>
        <dbReference type="ARBA" id="ARBA00023125"/>
    </source>
</evidence>
<keyword evidence="2" id="KW-0805">Transcription regulation</keyword>
<dbReference type="CDD" id="cd00018">
    <property type="entry name" value="AP2"/>
    <property type="match status" value="2"/>
</dbReference>
<sequence length="443" mass="47833">MAAAHDDAVASVCGKKTTGGTGFRGVGRTEHGTYCARIWDPWRRAMAYLGSFRTAEEAARAYGAAAAARRYLKLQGAAGGITDFRQRTAATSDDGDAPLPRVSCVDKSATAGSFSGQDAGSAKKSKKKRAAPRPEARTEFRGVQRRLGGKYCARIWDPWRRTMAYIGSFRTAEEAARAYGAAADARRHLQLQGAAGGITDFRQRTAATSDDGDAPPPRVSCVDKGATAGSFSGQDARSAKKNKKKRAAPRPEAWTEFRGVQRRLSGKYGAQIRHSKAHTWLGSFDTAEDAARAYDAATVRLHGAAAKTNFKADGGVGVQAVGLEKAARSGFRGVRQHRSGRYSARIWDSVKQARLWLGTFDKAEDAARAFDAAAVRLHGERAVTNFKQPLVDLNDFPELPALDFSDSIIPGAQLHDLWTDLPQAELQPLDELLQDMNFTDVAA</sequence>
<keyword evidence="5" id="KW-0539">Nucleus</keyword>
<feature type="domain" description="AP2/ERF" evidence="7">
    <location>
        <begin position="330"/>
        <end position="387"/>
    </location>
</feature>
<reference evidence="8" key="1">
    <citation type="submission" date="2023-07" db="EMBL/GenBank/DDBJ databases">
        <title>A chromosome-level genome assembly of Lolium multiflorum.</title>
        <authorList>
            <person name="Chen Y."/>
            <person name="Copetti D."/>
            <person name="Kolliker R."/>
            <person name="Studer B."/>
        </authorList>
    </citation>
    <scope>NUCLEOTIDE SEQUENCE</scope>
    <source>
        <strain evidence="8">02402/16</strain>
        <tissue evidence="8">Leaf</tissue>
    </source>
</reference>
<feature type="compositionally biased region" description="Basic residues" evidence="6">
    <location>
        <begin position="239"/>
        <end position="248"/>
    </location>
</feature>
<organism evidence="8 9">
    <name type="scientific">Lolium multiflorum</name>
    <name type="common">Italian ryegrass</name>
    <name type="synonym">Lolium perenne subsp. multiflorum</name>
    <dbReference type="NCBI Taxonomy" id="4521"/>
    <lineage>
        <taxon>Eukaryota</taxon>
        <taxon>Viridiplantae</taxon>
        <taxon>Streptophyta</taxon>
        <taxon>Embryophyta</taxon>
        <taxon>Tracheophyta</taxon>
        <taxon>Spermatophyta</taxon>
        <taxon>Magnoliopsida</taxon>
        <taxon>Liliopsida</taxon>
        <taxon>Poales</taxon>
        <taxon>Poaceae</taxon>
        <taxon>BOP clade</taxon>
        <taxon>Pooideae</taxon>
        <taxon>Poodae</taxon>
        <taxon>Poeae</taxon>
        <taxon>Poeae Chloroplast Group 2 (Poeae type)</taxon>
        <taxon>Loliodinae</taxon>
        <taxon>Loliinae</taxon>
        <taxon>Lolium</taxon>
    </lineage>
</organism>
<dbReference type="SMART" id="SM00380">
    <property type="entry name" value="AP2"/>
    <property type="match status" value="4"/>
</dbReference>
<feature type="region of interest" description="Disordered" evidence="6">
    <location>
        <begin position="110"/>
        <end position="142"/>
    </location>
</feature>
<keyword evidence="9" id="KW-1185">Reference proteome</keyword>
<evidence type="ECO:0000256" key="1">
    <source>
        <dbReference type="ARBA" id="ARBA00004123"/>
    </source>
</evidence>
<evidence type="ECO:0000256" key="5">
    <source>
        <dbReference type="ARBA" id="ARBA00023242"/>
    </source>
</evidence>
<evidence type="ECO:0000256" key="2">
    <source>
        <dbReference type="ARBA" id="ARBA00023015"/>
    </source>
</evidence>
<protein>
    <recommendedName>
        <fullName evidence="7">AP2/ERF domain-containing protein</fullName>
    </recommendedName>
</protein>
<dbReference type="GO" id="GO:0003677">
    <property type="term" value="F:DNA binding"/>
    <property type="evidence" value="ECO:0007669"/>
    <property type="project" value="UniProtKB-KW"/>
</dbReference>
<feature type="domain" description="AP2/ERF" evidence="7">
    <location>
        <begin position="256"/>
        <end position="311"/>
    </location>
</feature>
<feature type="region of interest" description="Disordered" evidence="6">
    <location>
        <begin position="206"/>
        <end position="253"/>
    </location>
</feature>
<dbReference type="InterPro" id="IPR001471">
    <property type="entry name" value="AP2/ERF_dom"/>
</dbReference>
<dbReference type="InterPro" id="IPR016177">
    <property type="entry name" value="DNA-bd_dom_sf"/>
</dbReference>
<dbReference type="PANTHER" id="PTHR31194">
    <property type="entry name" value="SHN SHINE , DNA BINDING / TRANSCRIPTION FACTOR"/>
    <property type="match status" value="1"/>
</dbReference>
<dbReference type="InterPro" id="IPR050913">
    <property type="entry name" value="AP2/ERF_ERF"/>
</dbReference>
<dbReference type="PANTHER" id="PTHR31194:SF189">
    <property type="entry name" value="AP2_ERF DOMAIN-CONTAINING PROTEIN"/>
    <property type="match status" value="1"/>
</dbReference>
<dbReference type="AlphaFoldDB" id="A0AAD8VQ03"/>
<evidence type="ECO:0000313" key="8">
    <source>
        <dbReference type="EMBL" id="KAK1614899.1"/>
    </source>
</evidence>
<proteinExistence type="predicted"/>
<evidence type="ECO:0000259" key="7">
    <source>
        <dbReference type="PROSITE" id="PS51032"/>
    </source>
</evidence>
<keyword evidence="4" id="KW-0804">Transcription</keyword>
<feature type="domain" description="AP2/ERF" evidence="7">
    <location>
        <begin position="22"/>
        <end position="85"/>
    </location>
</feature>
<feature type="domain" description="AP2/ERF" evidence="7">
    <location>
        <begin position="139"/>
        <end position="202"/>
    </location>
</feature>
<keyword evidence="3" id="KW-0238">DNA-binding</keyword>